<dbReference type="AlphaFoldDB" id="A0A1U7CJ15"/>
<dbReference type="KEGG" id="pbor:BSF38_00308"/>
<proteinExistence type="predicted"/>
<keyword evidence="2" id="KW-1185">Reference proteome</keyword>
<organism evidence="1 2">
    <name type="scientific">Paludisphaera borealis</name>
    <dbReference type="NCBI Taxonomy" id="1387353"/>
    <lineage>
        <taxon>Bacteria</taxon>
        <taxon>Pseudomonadati</taxon>
        <taxon>Planctomycetota</taxon>
        <taxon>Planctomycetia</taxon>
        <taxon>Isosphaerales</taxon>
        <taxon>Isosphaeraceae</taxon>
        <taxon>Paludisphaera</taxon>
    </lineage>
</organism>
<dbReference type="Proteomes" id="UP000186309">
    <property type="component" value="Chromosome"/>
</dbReference>
<accession>A0A1U7CJ15</accession>
<sequence>MAPCSFSIRYHGSDRATEADTTEPRTAIGPGAARFFHLTVCRAEFTSRRARLLPRPSEIGFVRAVFAISPPRLGSRKLGSSVAISSAVRPPTPCPVIGFVRRDSAHVGRGEIGFARSRSRWALLVFAAWLVVLIRRKLDIGKEISAVEFVRSSSRSQRKLGSFVAVSARGDGYAIGFDRPDFQPWGAPGQPVRLGSIVAFPRFPNHDVRRSPSVEIGLVRHRFAVGPAVLGRTGLVGERRQSRLIYYL</sequence>
<dbReference type="EMBL" id="CP019082">
    <property type="protein sequence ID" value="APW58898.1"/>
    <property type="molecule type" value="Genomic_DNA"/>
</dbReference>
<protein>
    <submittedName>
        <fullName evidence="1">Uncharacterized protein</fullName>
    </submittedName>
</protein>
<dbReference type="STRING" id="1387353.BSF38_00308"/>
<gene>
    <name evidence="1" type="ORF">BSF38_00308</name>
</gene>
<name>A0A1U7CJ15_9BACT</name>
<reference evidence="2" key="1">
    <citation type="submission" date="2016-12" db="EMBL/GenBank/DDBJ databases">
        <title>Comparative genomics of four Isosphaeraceae planctomycetes: a common pool of plasmids and glycoside hydrolase genes.</title>
        <authorList>
            <person name="Ivanova A."/>
        </authorList>
    </citation>
    <scope>NUCLEOTIDE SEQUENCE [LARGE SCALE GENOMIC DNA]</scope>
    <source>
        <strain evidence="2">PX4</strain>
    </source>
</reference>
<evidence type="ECO:0000313" key="2">
    <source>
        <dbReference type="Proteomes" id="UP000186309"/>
    </source>
</evidence>
<evidence type="ECO:0000313" key="1">
    <source>
        <dbReference type="EMBL" id="APW58898.1"/>
    </source>
</evidence>